<comment type="subcellular location">
    <subcellularLocation>
        <location evidence="1">Cell inner membrane</location>
        <topology evidence="1">Single-pass membrane protein</topology>
        <orientation evidence="1">Periplasmic side</orientation>
    </subcellularLocation>
</comment>
<dbReference type="Gene3D" id="3.30.1150.10">
    <property type="match status" value="2"/>
</dbReference>
<proteinExistence type="inferred from homology"/>
<sequence>MNYLRNGLVTLCALTLSVYGHSYQTAAPEIVYLDNSGITGPQLQPLTLQDTSGNDCHHSFDGHVVLSIVVDTSGNPRNIMLSEPAGNELDELAVRVAGMDRFTPAVHNGLPAAAERLLKLKLKACIATMNNAQGQPITVVRLKSIENQELKLAGHDSQNIALAPEHHITPSEEHTAPDNVPSLRKVGTGVRPPVLLRSAVAKYSDEARKDGVTGTSVISTIVDLNGFPKNIHVVRILGHGLDQQAIDAVKAYRFKPATTLDGEPVQVQVSIEVRFRLR</sequence>
<evidence type="ECO:0000256" key="3">
    <source>
        <dbReference type="ARBA" id="ARBA00022448"/>
    </source>
</evidence>
<evidence type="ECO:0000313" key="12">
    <source>
        <dbReference type="Proteomes" id="UP001596091"/>
    </source>
</evidence>
<dbReference type="Proteomes" id="UP001596091">
    <property type="component" value="Unassembled WGS sequence"/>
</dbReference>
<keyword evidence="5" id="KW-0997">Cell inner membrane</keyword>
<evidence type="ECO:0000256" key="2">
    <source>
        <dbReference type="ARBA" id="ARBA00006555"/>
    </source>
</evidence>
<keyword evidence="12" id="KW-1185">Reference proteome</keyword>
<dbReference type="PANTHER" id="PTHR33446:SF2">
    <property type="entry name" value="PROTEIN TONB"/>
    <property type="match status" value="1"/>
</dbReference>
<comment type="caution">
    <text evidence="11">The sequence shown here is derived from an EMBL/GenBank/DDBJ whole genome shotgun (WGS) entry which is preliminary data.</text>
</comment>
<accession>A0ABW1EHZ1</accession>
<organism evidence="11 12">
    <name type="scientific">Acidicapsa dinghuensis</name>
    <dbReference type="NCBI Taxonomy" id="2218256"/>
    <lineage>
        <taxon>Bacteria</taxon>
        <taxon>Pseudomonadati</taxon>
        <taxon>Acidobacteriota</taxon>
        <taxon>Terriglobia</taxon>
        <taxon>Terriglobales</taxon>
        <taxon>Acidobacteriaceae</taxon>
        <taxon>Acidicapsa</taxon>
    </lineage>
</organism>
<dbReference type="Pfam" id="PF03544">
    <property type="entry name" value="TonB_C"/>
    <property type="match status" value="2"/>
</dbReference>
<keyword evidence="7" id="KW-0653">Protein transport</keyword>
<keyword evidence="3" id="KW-0813">Transport</keyword>
<dbReference type="SUPFAM" id="SSF74653">
    <property type="entry name" value="TolA/TonB C-terminal domain"/>
    <property type="match status" value="2"/>
</dbReference>
<keyword evidence="6" id="KW-0812">Transmembrane</keyword>
<evidence type="ECO:0000256" key="7">
    <source>
        <dbReference type="ARBA" id="ARBA00022927"/>
    </source>
</evidence>
<evidence type="ECO:0000256" key="5">
    <source>
        <dbReference type="ARBA" id="ARBA00022519"/>
    </source>
</evidence>
<evidence type="ECO:0000256" key="4">
    <source>
        <dbReference type="ARBA" id="ARBA00022475"/>
    </source>
</evidence>
<name>A0ABW1EHZ1_9BACT</name>
<keyword evidence="4" id="KW-1003">Cell membrane</keyword>
<keyword evidence="8" id="KW-1133">Transmembrane helix</keyword>
<evidence type="ECO:0000256" key="1">
    <source>
        <dbReference type="ARBA" id="ARBA00004383"/>
    </source>
</evidence>
<dbReference type="RefSeq" id="WP_263339213.1">
    <property type="nucleotide sequence ID" value="NZ_JAGSYH010000005.1"/>
</dbReference>
<evidence type="ECO:0000259" key="10">
    <source>
        <dbReference type="PROSITE" id="PS52015"/>
    </source>
</evidence>
<evidence type="ECO:0000256" key="8">
    <source>
        <dbReference type="ARBA" id="ARBA00022989"/>
    </source>
</evidence>
<dbReference type="InterPro" id="IPR051045">
    <property type="entry name" value="TonB-dependent_transducer"/>
</dbReference>
<dbReference type="InterPro" id="IPR006260">
    <property type="entry name" value="TonB/TolA_C"/>
</dbReference>
<gene>
    <name evidence="11" type="ORF">ACFPT7_11845</name>
</gene>
<feature type="domain" description="TonB C-terminal" evidence="10">
    <location>
        <begin position="188"/>
        <end position="278"/>
    </location>
</feature>
<dbReference type="PROSITE" id="PS52015">
    <property type="entry name" value="TONB_CTD"/>
    <property type="match status" value="1"/>
</dbReference>
<keyword evidence="9" id="KW-0472">Membrane</keyword>
<dbReference type="EMBL" id="JBHSPH010000003">
    <property type="protein sequence ID" value="MFC5862988.1"/>
    <property type="molecule type" value="Genomic_DNA"/>
</dbReference>
<protein>
    <submittedName>
        <fullName evidence="11">Energy transducer TonB</fullName>
    </submittedName>
</protein>
<evidence type="ECO:0000256" key="6">
    <source>
        <dbReference type="ARBA" id="ARBA00022692"/>
    </source>
</evidence>
<dbReference type="PANTHER" id="PTHR33446">
    <property type="entry name" value="PROTEIN TONB-RELATED"/>
    <property type="match status" value="1"/>
</dbReference>
<comment type="similarity">
    <text evidence="2">Belongs to the TonB family.</text>
</comment>
<evidence type="ECO:0000256" key="9">
    <source>
        <dbReference type="ARBA" id="ARBA00023136"/>
    </source>
</evidence>
<evidence type="ECO:0000313" key="11">
    <source>
        <dbReference type="EMBL" id="MFC5862988.1"/>
    </source>
</evidence>
<reference evidence="12" key="1">
    <citation type="journal article" date="2019" name="Int. J. Syst. Evol. Microbiol.">
        <title>The Global Catalogue of Microorganisms (GCM) 10K type strain sequencing project: providing services to taxonomists for standard genome sequencing and annotation.</title>
        <authorList>
            <consortium name="The Broad Institute Genomics Platform"/>
            <consortium name="The Broad Institute Genome Sequencing Center for Infectious Disease"/>
            <person name="Wu L."/>
            <person name="Ma J."/>
        </authorList>
    </citation>
    <scope>NUCLEOTIDE SEQUENCE [LARGE SCALE GENOMIC DNA]</scope>
    <source>
        <strain evidence="12">JCM 4087</strain>
    </source>
</reference>
<dbReference type="InterPro" id="IPR037682">
    <property type="entry name" value="TonB_C"/>
</dbReference>
<dbReference type="NCBIfam" id="TIGR01352">
    <property type="entry name" value="tonB_Cterm"/>
    <property type="match status" value="1"/>
</dbReference>